<dbReference type="SUPFAM" id="SSF51735">
    <property type="entry name" value="NAD(P)-binding Rossmann-fold domains"/>
    <property type="match status" value="1"/>
</dbReference>
<gene>
    <name evidence="3" type="ORF">EDE15_2805</name>
</gene>
<name>A0A3R9PT13_9BACT</name>
<protein>
    <submittedName>
        <fullName evidence="3">Nucleoside-diphosphate-sugar epimerase</fullName>
    </submittedName>
</protein>
<comment type="similarity">
    <text evidence="1">Belongs to the NAD(P)-dependent epimerase/dehydratase family.</text>
</comment>
<feature type="domain" description="NAD-dependent epimerase/dehydratase" evidence="2">
    <location>
        <begin position="5"/>
        <end position="217"/>
    </location>
</feature>
<dbReference type="InterPro" id="IPR036291">
    <property type="entry name" value="NAD(P)-bd_dom_sf"/>
</dbReference>
<dbReference type="RefSeq" id="WP_125485778.1">
    <property type="nucleotide sequence ID" value="NZ_RSDW01000001.1"/>
</dbReference>
<evidence type="ECO:0000259" key="2">
    <source>
        <dbReference type="Pfam" id="PF01370"/>
    </source>
</evidence>
<sequence>MSHLLVTGASGFFGGVLKRRLLREGHTVVNIDLEPDEDSLPGLTSIQGDLRDAALLQRTFAEHRFDAVYHVAAQLAHGMKMDEHLLWTSNVDATRLLAETARNAGIRPFVFVSTNCLWASNLGHPVQEDRDIPAPIELYGKSKLAAEQLLQDFTTDLDVVIIRCPTIMDAGRLGLLAILYEFIDDHKTVWVVGDGSNRYQFIYAEDLATACIQAASYGKSDLFHIGSDDVKSMRQVYEAVIQTSGSKSKVRSLPKAPTIAAMMAAHKLRVSPLGPYHYKMIAESFVFDTTRIKQRLNWKPTLTNEEMLLRAYDYYAKNRAEIANRTNVSTHRKPASMGVIRLLKWIS</sequence>
<proteinExistence type="inferred from homology"/>
<reference evidence="3 4" key="1">
    <citation type="submission" date="2018-12" db="EMBL/GenBank/DDBJ databases">
        <title>Sequencing of bacterial isolates from soil warming experiment in Harvard Forest, Massachusetts, USA.</title>
        <authorList>
            <person name="Deangelis K."/>
        </authorList>
    </citation>
    <scope>NUCLEOTIDE SEQUENCE [LARGE SCALE GENOMIC DNA]</scope>
    <source>
        <strain evidence="3 4">EB153</strain>
    </source>
</reference>
<dbReference type="EMBL" id="RSDW01000001">
    <property type="protein sequence ID" value="RSL17275.1"/>
    <property type="molecule type" value="Genomic_DNA"/>
</dbReference>
<dbReference type="PANTHER" id="PTHR43000">
    <property type="entry name" value="DTDP-D-GLUCOSE 4,6-DEHYDRATASE-RELATED"/>
    <property type="match status" value="1"/>
</dbReference>
<organism evidence="3 4">
    <name type="scientific">Edaphobacter aggregans</name>
    <dbReference type="NCBI Taxonomy" id="570835"/>
    <lineage>
        <taxon>Bacteria</taxon>
        <taxon>Pseudomonadati</taxon>
        <taxon>Acidobacteriota</taxon>
        <taxon>Terriglobia</taxon>
        <taxon>Terriglobales</taxon>
        <taxon>Acidobacteriaceae</taxon>
        <taxon>Edaphobacter</taxon>
    </lineage>
</organism>
<dbReference type="AlphaFoldDB" id="A0A3R9PT13"/>
<keyword evidence="4" id="KW-1185">Reference proteome</keyword>
<dbReference type="OrthoDB" id="9811743at2"/>
<accession>A0A3R9PT13</accession>
<dbReference type="Gene3D" id="3.40.50.720">
    <property type="entry name" value="NAD(P)-binding Rossmann-like Domain"/>
    <property type="match status" value="1"/>
</dbReference>
<comment type="caution">
    <text evidence="3">The sequence shown here is derived from an EMBL/GenBank/DDBJ whole genome shotgun (WGS) entry which is preliminary data.</text>
</comment>
<dbReference type="InterPro" id="IPR001509">
    <property type="entry name" value="Epimerase_deHydtase"/>
</dbReference>
<dbReference type="Pfam" id="PF01370">
    <property type="entry name" value="Epimerase"/>
    <property type="match status" value="1"/>
</dbReference>
<evidence type="ECO:0000313" key="3">
    <source>
        <dbReference type="EMBL" id="RSL17275.1"/>
    </source>
</evidence>
<evidence type="ECO:0000313" key="4">
    <source>
        <dbReference type="Proteomes" id="UP000269669"/>
    </source>
</evidence>
<evidence type="ECO:0000256" key="1">
    <source>
        <dbReference type="ARBA" id="ARBA00007637"/>
    </source>
</evidence>
<dbReference type="Proteomes" id="UP000269669">
    <property type="component" value="Unassembled WGS sequence"/>
</dbReference>